<sequence>MILINLGTPWAIFSAPFKSLSDSPTSHLRLDLWLDHKIDVDTPCGTCIRWKFGSFARIIITKNTNHLIPVLDFRS</sequence>
<evidence type="ECO:0000313" key="2">
    <source>
        <dbReference type="Proteomes" id="UP000315399"/>
    </source>
</evidence>
<dbReference type="AlphaFoldDB" id="A0A523BF37"/>
<evidence type="ECO:0000313" key="1">
    <source>
        <dbReference type="EMBL" id="TDA39090.1"/>
    </source>
</evidence>
<name>A0A523BF37_9CREN</name>
<dbReference type="Proteomes" id="UP000315399">
    <property type="component" value="Unassembled WGS sequence"/>
</dbReference>
<gene>
    <name evidence="1" type="ORF">DSO08_03110</name>
</gene>
<proteinExistence type="predicted"/>
<protein>
    <submittedName>
        <fullName evidence="1">Uncharacterized protein</fullName>
    </submittedName>
</protein>
<accession>A0A523BF37</accession>
<reference evidence="1 2" key="1">
    <citation type="journal article" date="2019" name="Nat. Microbiol.">
        <title>Expanding anaerobic alkane metabolism in the domain of Archaea.</title>
        <authorList>
            <person name="Wang Y."/>
            <person name="Wegener G."/>
            <person name="Hou J."/>
            <person name="Wang F."/>
            <person name="Xiao X."/>
        </authorList>
    </citation>
    <scope>NUCLEOTIDE SEQUENCE [LARGE SCALE GENOMIC DNA]</scope>
    <source>
        <strain evidence="1">WYZ-LMO10</strain>
    </source>
</reference>
<organism evidence="1 2">
    <name type="scientific">Thermoproteota archaeon</name>
    <dbReference type="NCBI Taxonomy" id="2056631"/>
    <lineage>
        <taxon>Archaea</taxon>
        <taxon>Thermoproteota</taxon>
    </lineage>
</organism>
<comment type="caution">
    <text evidence="1">The sequence shown here is derived from an EMBL/GenBank/DDBJ whole genome shotgun (WGS) entry which is preliminary data.</text>
</comment>
<dbReference type="EMBL" id="QNVH01000022">
    <property type="protein sequence ID" value="TDA39090.1"/>
    <property type="molecule type" value="Genomic_DNA"/>
</dbReference>